<dbReference type="InterPro" id="IPR027482">
    <property type="entry name" value="Sec1-like_dom2"/>
</dbReference>
<organism evidence="2 3">
    <name type="scientific">Parascaris equorum</name>
    <name type="common">Equine roundworm</name>
    <dbReference type="NCBI Taxonomy" id="6256"/>
    <lineage>
        <taxon>Eukaryota</taxon>
        <taxon>Metazoa</taxon>
        <taxon>Ecdysozoa</taxon>
        <taxon>Nematoda</taxon>
        <taxon>Chromadorea</taxon>
        <taxon>Rhabditida</taxon>
        <taxon>Spirurina</taxon>
        <taxon>Ascaridomorpha</taxon>
        <taxon>Ascaridoidea</taxon>
        <taxon>Ascarididae</taxon>
        <taxon>Parascaris</taxon>
    </lineage>
</organism>
<protein>
    <submittedName>
        <fullName evidence="3">Uncharacterized protein</fullName>
    </submittedName>
</protein>
<dbReference type="AlphaFoldDB" id="A0A914RWK2"/>
<evidence type="ECO:0000313" key="3">
    <source>
        <dbReference type="WBParaSite" id="PEQ_0001058201-mRNA-1"/>
    </source>
</evidence>
<accession>A0A914RWK2</accession>
<comment type="similarity">
    <text evidence="1">Belongs to the STXBP/unc-18/SEC1 family.</text>
</comment>
<dbReference type="SUPFAM" id="SSF56815">
    <property type="entry name" value="Sec1/munc18-like (SM) proteins"/>
    <property type="match status" value="1"/>
</dbReference>
<name>A0A914RWK2_PAREQ</name>
<dbReference type="Pfam" id="PF00995">
    <property type="entry name" value="Sec1"/>
    <property type="match status" value="1"/>
</dbReference>
<reference evidence="3" key="1">
    <citation type="submission" date="2022-11" db="UniProtKB">
        <authorList>
            <consortium name="WormBaseParasite"/>
        </authorList>
    </citation>
    <scope>IDENTIFICATION</scope>
</reference>
<dbReference type="Proteomes" id="UP000887564">
    <property type="component" value="Unplaced"/>
</dbReference>
<proteinExistence type="inferred from homology"/>
<evidence type="ECO:0000313" key="2">
    <source>
        <dbReference type="Proteomes" id="UP000887564"/>
    </source>
</evidence>
<keyword evidence="2" id="KW-1185">Reference proteome</keyword>
<dbReference type="InterPro" id="IPR001619">
    <property type="entry name" value="Sec1-like"/>
</dbReference>
<dbReference type="WBParaSite" id="PEQ_0001058201-mRNA-1">
    <property type="protein sequence ID" value="PEQ_0001058201-mRNA-1"/>
    <property type="gene ID" value="PEQ_0001058201"/>
</dbReference>
<dbReference type="Gene3D" id="3.40.50.1910">
    <property type="match status" value="1"/>
</dbReference>
<dbReference type="InterPro" id="IPR036045">
    <property type="entry name" value="Sec1-like_sf"/>
</dbReference>
<dbReference type="GO" id="GO:0016192">
    <property type="term" value="P:vesicle-mediated transport"/>
    <property type="evidence" value="ECO:0007669"/>
    <property type="project" value="InterPro"/>
</dbReference>
<evidence type="ECO:0000256" key="1">
    <source>
        <dbReference type="ARBA" id="ARBA00009884"/>
    </source>
</evidence>
<dbReference type="PANTHER" id="PTHR11679">
    <property type="entry name" value="VESICLE PROTEIN SORTING-ASSOCIATED"/>
    <property type="match status" value="1"/>
</dbReference>
<sequence>MDNTPAKLLLNNDWTELYKCASALRQLELLALSLPNIRCKGKWSAQIAEMMKKMRNDVNEASAIRGKWNITDIVIIDRWIDPLTPMLTQHTYAGLIDEIITFGPSGNVSLCFYRER</sequence>